<dbReference type="Gene3D" id="1.10.3370.10">
    <property type="entry name" value="SecY subunit domain"/>
    <property type="match status" value="1"/>
</dbReference>
<dbReference type="PIRSF" id="PIRSF004557">
    <property type="entry name" value="SecY"/>
    <property type="match status" value="1"/>
</dbReference>
<evidence type="ECO:0000313" key="14">
    <source>
        <dbReference type="EMBL" id="RWZ78781.1"/>
    </source>
</evidence>
<evidence type="ECO:0000256" key="12">
    <source>
        <dbReference type="RuleBase" id="RU003484"/>
    </source>
</evidence>
<evidence type="ECO:0000256" key="7">
    <source>
        <dbReference type="ARBA" id="ARBA00023010"/>
    </source>
</evidence>
<evidence type="ECO:0000256" key="1">
    <source>
        <dbReference type="ARBA" id="ARBA00004141"/>
    </source>
</evidence>
<dbReference type="GO" id="GO:0065002">
    <property type="term" value="P:intracellular protein transmembrane transport"/>
    <property type="evidence" value="ECO:0007669"/>
    <property type="project" value="UniProtKB-UniRule"/>
</dbReference>
<dbReference type="NCBIfam" id="TIGR00967">
    <property type="entry name" value="3a0501s007"/>
    <property type="match status" value="1"/>
</dbReference>
<evidence type="ECO:0000256" key="5">
    <source>
        <dbReference type="ARBA" id="ARBA00022927"/>
    </source>
</evidence>
<dbReference type="PROSITE" id="PS00756">
    <property type="entry name" value="SECY_2"/>
    <property type="match status" value="1"/>
</dbReference>
<evidence type="ECO:0000256" key="6">
    <source>
        <dbReference type="ARBA" id="ARBA00022989"/>
    </source>
</evidence>
<feature type="transmembrane region" description="Helical" evidence="10">
    <location>
        <begin position="231"/>
        <end position="251"/>
    </location>
</feature>
<dbReference type="SUPFAM" id="SSF103491">
    <property type="entry name" value="Preprotein translocase SecY subunit"/>
    <property type="match status" value="1"/>
</dbReference>
<keyword evidence="6 10" id="KW-1133">Transmembrane helix</keyword>
<dbReference type="InterPro" id="IPR030659">
    <property type="entry name" value="SecY_CS"/>
</dbReference>
<keyword evidence="5 10" id="KW-0653">Protein transport</keyword>
<sequence length="470" mass="51103">MNWKTIFKSFKNRDMQKRLLIVLGIIVVYRFLAHIPVPLAAPTELRQVINSVVSSTDFGGFLNLLSGGALASFSIVLVGMTPFITASVITQLLTKAIPRLEELHKDGESGRKKINQWTRLATIPLAIIQSIAFIFILRQTVLSGNSTVLTNATPIEWIVAVAALTAGAVLLMWLGELITEQGVGNGISLVIFAGIISQLPNMLSTIGKGLFNTQYGVMNVFGWFTIPVNPTVFFVTVGIIVLALLLLYLLVKINEAQRIITINYAKRVQGNSNYGGVKSILPVKLIAAGVIPVIFAVAFLSLPAFLGQVLKALNNPAYRGVANNLILWFQAPSPGNFTGSTLESFIYPAGYFALVILFTYFYTGIVFNSNEIAENLQKQGGFIEGVRPGITTEKFLSTTVNRLILFGSIVLGFIAVTPFLIEYILYQVAGVSNTNLSIGGTGLLIVVSVGLESLRQLNSRALMVTYDDYK</sequence>
<organism evidence="14 15">
    <name type="scientific">Candidatus Microsaccharimonas sossegonensis</name>
    <dbReference type="NCBI Taxonomy" id="2506948"/>
    <lineage>
        <taxon>Bacteria</taxon>
        <taxon>Candidatus Saccharimonadota</taxon>
        <taxon>Candidatus Saccharimonadia</taxon>
        <taxon>Candidatus Saccharimonadales</taxon>
        <taxon>Candidatus Saccharimonadaceae</taxon>
        <taxon>Candidatus Microsaccharimonas</taxon>
    </lineage>
</organism>
<comment type="function">
    <text evidence="10 11">The central subunit of the protein translocation channel SecYEG. Consists of two halves formed by TMs 1-5 and 6-10. These two domains form a lateral gate at the front which open onto the bilayer between TMs 2 and 7, and are clamped together by SecE at the back. The channel is closed by both a pore ring composed of hydrophobic SecY resides and a short helix (helix 2A) on the extracellular side of the membrane which forms a plug. The plug probably moves laterally to allow the channel to open. The ring and the pore may move independently.</text>
</comment>
<feature type="transmembrane region" description="Helical" evidence="10">
    <location>
        <begin position="403"/>
        <end position="424"/>
    </location>
</feature>
<dbReference type="PROSITE" id="PS00755">
    <property type="entry name" value="SECY_1"/>
    <property type="match status" value="1"/>
</dbReference>
<feature type="transmembrane region" description="Helical" evidence="10">
    <location>
        <begin position="436"/>
        <end position="454"/>
    </location>
</feature>
<keyword evidence="3 10" id="KW-0813">Transport</keyword>
<dbReference type="PRINTS" id="PR00303">
    <property type="entry name" value="SECYTRNLCASE"/>
</dbReference>
<accession>A0A4Q0AHX2</accession>
<dbReference type="EMBL" id="SCKX01000001">
    <property type="protein sequence ID" value="RWZ78781.1"/>
    <property type="molecule type" value="Genomic_DNA"/>
</dbReference>
<keyword evidence="10" id="KW-1003">Cell membrane</keyword>
<keyword evidence="15" id="KW-1185">Reference proteome</keyword>
<reference evidence="14" key="1">
    <citation type="submission" date="2019-01" db="EMBL/GenBank/DDBJ databases">
        <title>Genomic signatures and co-occurrence patterns of the ultra-small Saccharimodia (Patescibacteria phylum) suggest a symbiotic lifestyle.</title>
        <authorList>
            <person name="Lemos L."/>
            <person name="Medeiros J."/>
            <person name="Andreote F."/>
            <person name="Fernandes G."/>
            <person name="Varani A."/>
            <person name="Oliveira G."/>
            <person name="Pylro V."/>
        </authorList>
    </citation>
    <scope>NUCLEOTIDE SEQUENCE [LARGE SCALE GENOMIC DNA]</scope>
    <source>
        <strain evidence="14">AMD02</strain>
    </source>
</reference>
<evidence type="ECO:0000256" key="9">
    <source>
        <dbReference type="ARBA" id="ARBA00039733"/>
    </source>
</evidence>
<keyword evidence="8 10" id="KW-0472">Membrane</keyword>
<gene>
    <name evidence="10 14" type="primary">secY</name>
    <name evidence="14" type="ORF">EOT05_03480</name>
</gene>
<comment type="subcellular location">
    <subcellularLocation>
        <location evidence="10">Cell membrane</location>
        <topology evidence="10">Multi-pass membrane protein</topology>
    </subcellularLocation>
    <subcellularLocation>
        <location evidence="1 12">Membrane</location>
        <topology evidence="1 12">Multi-pass membrane protein</topology>
    </subcellularLocation>
</comment>
<dbReference type="Proteomes" id="UP000289257">
    <property type="component" value="Unassembled WGS sequence"/>
</dbReference>
<evidence type="ECO:0000256" key="3">
    <source>
        <dbReference type="ARBA" id="ARBA00022448"/>
    </source>
</evidence>
<dbReference type="InterPro" id="IPR002208">
    <property type="entry name" value="SecY/SEC61-alpha"/>
</dbReference>
<evidence type="ECO:0000313" key="15">
    <source>
        <dbReference type="Proteomes" id="UP000289257"/>
    </source>
</evidence>
<evidence type="ECO:0000256" key="10">
    <source>
        <dbReference type="HAMAP-Rule" id="MF_01465"/>
    </source>
</evidence>
<dbReference type="InterPro" id="IPR026593">
    <property type="entry name" value="SecY"/>
</dbReference>
<dbReference type="FunFam" id="1.10.3370.10:FF:000001">
    <property type="entry name" value="Preprotein translocase subunit SecY"/>
    <property type="match status" value="1"/>
</dbReference>
<comment type="similarity">
    <text evidence="2 10 13">Belongs to the SecY/SEC61-alpha family.</text>
</comment>
<dbReference type="HAMAP" id="MF_01465">
    <property type="entry name" value="SecY"/>
    <property type="match status" value="1"/>
</dbReference>
<comment type="caution">
    <text evidence="14">The sequence shown here is derived from an EMBL/GenBank/DDBJ whole genome shotgun (WGS) entry which is preliminary data.</text>
</comment>
<feature type="transmembrane region" description="Helical" evidence="10">
    <location>
        <begin position="157"/>
        <end position="175"/>
    </location>
</feature>
<dbReference type="Pfam" id="PF00344">
    <property type="entry name" value="SecY"/>
    <property type="match status" value="1"/>
</dbReference>
<dbReference type="GO" id="GO:0043952">
    <property type="term" value="P:protein transport by the Sec complex"/>
    <property type="evidence" value="ECO:0007669"/>
    <property type="project" value="UniProtKB-UniRule"/>
</dbReference>
<dbReference type="GO" id="GO:0006605">
    <property type="term" value="P:protein targeting"/>
    <property type="evidence" value="ECO:0007669"/>
    <property type="project" value="UniProtKB-UniRule"/>
</dbReference>
<protein>
    <recommendedName>
        <fullName evidence="9 10">Protein translocase subunit SecY</fullName>
    </recommendedName>
</protein>
<keyword evidence="4 10" id="KW-0812">Transmembrane</keyword>
<evidence type="ECO:0000256" key="13">
    <source>
        <dbReference type="RuleBase" id="RU004349"/>
    </source>
</evidence>
<dbReference type="GO" id="GO:0005886">
    <property type="term" value="C:plasma membrane"/>
    <property type="evidence" value="ECO:0007669"/>
    <property type="project" value="UniProtKB-SubCell"/>
</dbReference>
<feature type="transmembrane region" description="Helical" evidence="10">
    <location>
        <begin position="285"/>
        <end position="306"/>
    </location>
</feature>
<dbReference type="AlphaFoldDB" id="A0A4Q0AHX2"/>
<evidence type="ECO:0000256" key="2">
    <source>
        <dbReference type="ARBA" id="ARBA00005751"/>
    </source>
</evidence>
<proteinExistence type="inferred from homology"/>
<name>A0A4Q0AHX2_9BACT</name>
<evidence type="ECO:0000256" key="4">
    <source>
        <dbReference type="ARBA" id="ARBA00022692"/>
    </source>
</evidence>
<feature type="transmembrane region" description="Helical" evidence="10">
    <location>
        <begin position="345"/>
        <end position="367"/>
    </location>
</feature>
<dbReference type="InterPro" id="IPR023201">
    <property type="entry name" value="SecY_dom_sf"/>
</dbReference>
<keyword evidence="7 10" id="KW-0811">Translocation</keyword>
<feature type="transmembrane region" description="Helical" evidence="10">
    <location>
        <begin position="20"/>
        <end position="41"/>
    </location>
</feature>
<feature type="transmembrane region" description="Helical" evidence="10">
    <location>
        <begin position="61"/>
        <end position="89"/>
    </location>
</feature>
<feature type="transmembrane region" description="Helical" evidence="10">
    <location>
        <begin position="120"/>
        <end position="137"/>
    </location>
</feature>
<comment type="subunit">
    <text evidence="10">Component of the Sec protein translocase complex. Heterotrimer consisting of SecY, SecE and SecG subunits. The heterotrimers can form oligomers, although 1 heterotrimer is thought to be able to translocate proteins. Interacts with the ribosome. Interacts with SecDF, and other proteins may be involved. Interacts with SecA.</text>
</comment>
<evidence type="ECO:0000256" key="11">
    <source>
        <dbReference type="RuleBase" id="RU000537"/>
    </source>
</evidence>
<evidence type="ECO:0000256" key="8">
    <source>
        <dbReference type="ARBA" id="ARBA00023136"/>
    </source>
</evidence>
<dbReference type="PANTHER" id="PTHR10906">
    <property type="entry name" value="SECY/SEC61-ALPHA FAMILY MEMBER"/>
    <property type="match status" value="1"/>
</dbReference>
<feature type="transmembrane region" description="Helical" evidence="10">
    <location>
        <begin position="187"/>
        <end position="211"/>
    </location>
</feature>